<evidence type="ECO:0000313" key="3">
    <source>
        <dbReference type="Proteomes" id="UP000265663"/>
    </source>
</evidence>
<evidence type="ECO:0000313" key="2">
    <source>
        <dbReference type="EMBL" id="RMZ66424.1"/>
    </source>
</evidence>
<keyword evidence="3" id="KW-1185">Reference proteome</keyword>
<name>A0A3M7LW21_9PLEO</name>
<reference evidence="2 3" key="1">
    <citation type="journal article" date="2014" name="PLoS ONE">
        <title>De novo Genome Assembly of the Fungal Plant Pathogen Pyrenophora semeniperda.</title>
        <authorList>
            <person name="Soliai M.M."/>
            <person name="Meyer S.E."/>
            <person name="Udall J.A."/>
            <person name="Elzinga D.E."/>
            <person name="Hermansen R.A."/>
            <person name="Bodily P.M."/>
            <person name="Hart A.A."/>
            <person name="Coleman C.E."/>
        </authorList>
    </citation>
    <scope>NUCLEOTIDE SEQUENCE [LARGE SCALE GENOMIC DNA]</scope>
    <source>
        <strain evidence="2 3">CCB06</strain>
        <tissue evidence="2">Mycelium</tissue>
    </source>
</reference>
<organism evidence="2 3">
    <name type="scientific">Pyrenophora seminiperda CCB06</name>
    <dbReference type="NCBI Taxonomy" id="1302712"/>
    <lineage>
        <taxon>Eukaryota</taxon>
        <taxon>Fungi</taxon>
        <taxon>Dikarya</taxon>
        <taxon>Ascomycota</taxon>
        <taxon>Pezizomycotina</taxon>
        <taxon>Dothideomycetes</taxon>
        <taxon>Pleosporomycetidae</taxon>
        <taxon>Pleosporales</taxon>
        <taxon>Pleosporineae</taxon>
        <taxon>Pleosporaceae</taxon>
        <taxon>Pyrenophora</taxon>
    </lineage>
</organism>
<dbReference type="AlphaFoldDB" id="A0A3M7LW21"/>
<proteinExistence type="predicted"/>
<keyword evidence="1" id="KW-0732">Signal</keyword>
<feature type="chain" id="PRO_5018286015" evidence="1">
    <location>
        <begin position="18"/>
        <end position="226"/>
    </location>
</feature>
<dbReference type="EMBL" id="KE747809">
    <property type="protein sequence ID" value="RMZ66424.1"/>
    <property type="molecule type" value="Genomic_DNA"/>
</dbReference>
<feature type="signal peptide" evidence="1">
    <location>
        <begin position="1"/>
        <end position="17"/>
    </location>
</feature>
<gene>
    <name evidence="2" type="ORF">GMOD_00001757</name>
</gene>
<dbReference type="OrthoDB" id="4704201at2759"/>
<dbReference type="Proteomes" id="UP000265663">
    <property type="component" value="Unassembled WGS sequence"/>
</dbReference>
<accession>A0A3M7LW21</accession>
<evidence type="ECO:0000256" key="1">
    <source>
        <dbReference type="SAM" id="SignalP"/>
    </source>
</evidence>
<protein>
    <submittedName>
        <fullName evidence="2">Uncharacterized protein</fullName>
    </submittedName>
</protein>
<sequence length="226" mass="23872">MRRASITLATLLASVSAGVVPAIKFDPITKRSETTFDPNGNIKLTFSSKTVKIGSLNTDAIMAAIAPICHESGQCETNDIELKGMLFSPSNVDAIKVTLGPDGAYPTWIRNGLLDALGAAARTLAKCESGTYVDRCHGTTAMAWCPQKESKYTNCEVPKYWGINYQSPKNPDGAPPNMGVDIKMEKEGDDGLCEGVMEGLGAVAGAVHGVAGGIFTLLSFACESKH</sequence>